<name>A0A8S2EZ73_9BILA</name>
<dbReference type="Proteomes" id="UP000682733">
    <property type="component" value="Unassembled WGS sequence"/>
</dbReference>
<keyword evidence="1" id="KW-0812">Transmembrane</keyword>
<dbReference type="AlphaFoldDB" id="A0A8S2EZ73"/>
<feature type="transmembrane region" description="Helical" evidence="1">
    <location>
        <begin position="101"/>
        <end position="120"/>
    </location>
</feature>
<dbReference type="EMBL" id="CAJOBA010044199">
    <property type="protein sequence ID" value="CAF4160621.1"/>
    <property type="molecule type" value="Genomic_DNA"/>
</dbReference>
<evidence type="ECO:0000313" key="2">
    <source>
        <dbReference type="EMBL" id="CAF1349960.1"/>
    </source>
</evidence>
<evidence type="ECO:0000313" key="3">
    <source>
        <dbReference type="EMBL" id="CAF4160621.1"/>
    </source>
</evidence>
<dbReference type="EMBL" id="CAJNOK010022562">
    <property type="protein sequence ID" value="CAF1349960.1"/>
    <property type="molecule type" value="Genomic_DNA"/>
</dbReference>
<feature type="non-terminal residue" evidence="2">
    <location>
        <position position="1"/>
    </location>
</feature>
<evidence type="ECO:0000313" key="4">
    <source>
        <dbReference type="Proteomes" id="UP000677228"/>
    </source>
</evidence>
<organism evidence="2 4">
    <name type="scientific">Didymodactylos carnosus</name>
    <dbReference type="NCBI Taxonomy" id="1234261"/>
    <lineage>
        <taxon>Eukaryota</taxon>
        <taxon>Metazoa</taxon>
        <taxon>Spiralia</taxon>
        <taxon>Gnathifera</taxon>
        <taxon>Rotifera</taxon>
        <taxon>Eurotatoria</taxon>
        <taxon>Bdelloidea</taxon>
        <taxon>Philodinida</taxon>
        <taxon>Philodinidae</taxon>
        <taxon>Didymodactylos</taxon>
    </lineage>
</organism>
<dbReference type="Proteomes" id="UP000677228">
    <property type="component" value="Unassembled WGS sequence"/>
</dbReference>
<reference evidence="2" key="1">
    <citation type="submission" date="2021-02" db="EMBL/GenBank/DDBJ databases">
        <authorList>
            <person name="Nowell W R."/>
        </authorList>
    </citation>
    <scope>NUCLEOTIDE SEQUENCE</scope>
</reference>
<accession>A0A8S2EZ73</accession>
<protein>
    <submittedName>
        <fullName evidence="2">Uncharacterized protein</fullName>
    </submittedName>
</protein>
<keyword evidence="1" id="KW-0472">Membrane</keyword>
<comment type="caution">
    <text evidence="2">The sequence shown here is derived from an EMBL/GenBank/DDBJ whole genome shotgun (WGS) entry which is preliminary data.</text>
</comment>
<sequence>MQEILSFIEKQQILEDLNQSLDIYDKYRSDLCKVAFCPGDTKKLIVFIDKFQCIKKEAEDANEEISKKNTTAAPRIKTCDSSGSQAVATLSTLRHACPRPLLIAWSLICIIMVLDRFFWINEGTLSIFSSNIMNAKLASELTAESLLVFIR</sequence>
<gene>
    <name evidence="2" type="ORF">OVA965_LOCUS30751</name>
    <name evidence="3" type="ORF">TMI583_LOCUS31559</name>
</gene>
<proteinExistence type="predicted"/>
<evidence type="ECO:0000256" key="1">
    <source>
        <dbReference type="SAM" id="Phobius"/>
    </source>
</evidence>
<keyword evidence="1" id="KW-1133">Transmembrane helix</keyword>